<dbReference type="EMBL" id="RAQM01000014">
    <property type="protein sequence ID" value="RKF02716.1"/>
    <property type="molecule type" value="Genomic_DNA"/>
</dbReference>
<evidence type="ECO:0000256" key="1">
    <source>
        <dbReference type="ARBA" id="ARBA00004571"/>
    </source>
</evidence>
<proteinExistence type="inferred from homology"/>
<feature type="chain" id="PRO_5019572165" evidence="8">
    <location>
        <begin position="21"/>
        <end position="790"/>
    </location>
</feature>
<comment type="similarity">
    <text evidence="7">Belongs to the TonB-dependent receptor family.</text>
</comment>
<evidence type="ECO:0000259" key="9">
    <source>
        <dbReference type="Pfam" id="PF07715"/>
    </source>
</evidence>
<comment type="subcellular location">
    <subcellularLocation>
        <location evidence="1 7">Cell outer membrane</location>
        <topology evidence="1 7">Multi-pass membrane protein</topology>
    </subcellularLocation>
</comment>
<feature type="signal peptide" evidence="8">
    <location>
        <begin position="1"/>
        <end position="20"/>
    </location>
</feature>
<evidence type="ECO:0000256" key="5">
    <source>
        <dbReference type="ARBA" id="ARBA00023136"/>
    </source>
</evidence>
<sequence>MKIKLSILFICLAMSIFSQEKIDISFINTPLLDVLKQTESNFGVKFSFNTEIIQKEIFSFSKKNCELVYLLGEIERQTSFTFKKINDRYYYITNKATLSEDYYTLLNEILVTNYITSGINKKKSGAISILPKELGVLPGLTEPDVLESLKIIPGVQSPDETAAGIYIRGGTPNQNLVLWDGIKTYYLGHFFGMISAFNPYTTKEVVLSKSGTSAKYGNRVSGVIDIKTTEEIPEKITGSFGLNMTHADAFVNIPLSKQTALSFSARSSYSNFLKTFTFNKLSTRVFQTFNNNQENNIIDKNIKFSRDNEFNFSDYTAKFITNLSEKESLSFSFLHTKNKMYNDFTVPDYEDKYNDQINIKNTGMSINWEKQSNEKTTHNIKSYFSTFTLDYSADYSYFEDYLTEHSSKINILNDVGISYNVNYSLNNKTDILLGYDYTSTDSEYDLKYSYSLQGQNQYNSQQNEESSNDTHSIFGEYLYDSYNWNINAGLRFNYFSKIDKLVLEPRLYLEKKLNTNFSFKTSFEQKHQTLSQIIEFQTSSLGFDLENQIWAQVNDDDIPLQKSLQISTGILFNKDNWKIDIEPYYKKVTGMTSQTSGYNDQTDDFSNGEGKIYGIDVLINKKFNNYRTWVNYSYTKNRFKFLDLENKFFPANHDITNYFSWSHAYKLNSYEFSLGWIYRTGNPYTAVKEFYNTENGFPIIDLDSDNINALRLPNYHRLDASMTYTFNFSKNWKGKLGVSVLNIYNQKNILSRTYNAIPTINSDNDLEYQLEQVDKVSLGITPNIVFRVSF</sequence>
<dbReference type="Gene3D" id="2.170.130.10">
    <property type="entry name" value="TonB-dependent receptor, plug domain"/>
    <property type="match status" value="1"/>
</dbReference>
<dbReference type="InterPro" id="IPR036942">
    <property type="entry name" value="Beta-barrel_TonB_sf"/>
</dbReference>
<keyword evidence="3 7" id="KW-1134">Transmembrane beta strand</keyword>
<evidence type="ECO:0000313" key="10">
    <source>
        <dbReference type="EMBL" id="RKF02716.1"/>
    </source>
</evidence>
<evidence type="ECO:0000256" key="2">
    <source>
        <dbReference type="ARBA" id="ARBA00022448"/>
    </source>
</evidence>
<evidence type="ECO:0000256" key="7">
    <source>
        <dbReference type="PROSITE-ProRule" id="PRU01360"/>
    </source>
</evidence>
<feature type="domain" description="TonB-dependent receptor plug" evidence="9">
    <location>
        <begin position="144"/>
        <end position="222"/>
    </location>
</feature>
<gene>
    <name evidence="10" type="ORF">C8N26_2705</name>
</gene>
<dbReference type="Proteomes" id="UP000285780">
    <property type="component" value="Unassembled WGS sequence"/>
</dbReference>
<accession>A0A420DY07</accession>
<keyword evidence="5 7" id="KW-0472">Membrane</keyword>
<dbReference type="InterPro" id="IPR012910">
    <property type="entry name" value="Plug_dom"/>
</dbReference>
<evidence type="ECO:0000256" key="8">
    <source>
        <dbReference type="SAM" id="SignalP"/>
    </source>
</evidence>
<keyword evidence="6 7" id="KW-0998">Cell outer membrane</keyword>
<dbReference type="Pfam" id="PF07715">
    <property type="entry name" value="Plug"/>
    <property type="match status" value="1"/>
</dbReference>
<keyword evidence="8" id="KW-0732">Signal</keyword>
<dbReference type="InterPro" id="IPR039426">
    <property type="entry name" value="TonB-dep_rcpt-like"/>
</dbReference>
<dbReference type="GO" id="GO:0009279">
    <property type="term" value="C:cell outer membrane"/>
    <property type="evidence" value="ECO:0007669"/>
    <property type="project" value="UniProtKB-SubCell"/>
</dbReference>
<dbReference type="SUPFAM" id="SSF56935">
    <property type="entry name" value="Porins"/>
    <property type="match status" value="1"/>
</dbReference>
<keyword evidence="10" id="KW-0675">Receptor</keyword>
<dbReference type="AlphaFoldDB" id="A0A420DY07"/>
<keyword evidence="2 7" id="KW-0813">Transport</keyword>
<dbReference type="PROSITE" id="PS52016">
    <property type="entry name" value="TONB_DEPENDENT_REC_3"/>
    <property type="match status" value="1"/>
</dbReference>
<comment type="caution">
    <text evidence="10">The sequence shown here is derived from an EMBL/GenBank/DDBJ whole genome shotgun (WGS) entry which is preliminary data.</text>
</comment>
<dbReference type="Gene3D" id="2.40.170.20">
    <property type="entry name" value="TonB-dependent receptor, beta-barrel domain"/>
    <property type="match status" value="1"/>
</dbReference>
<name>A0A420DY07_9FLAO</name>
<dbReference type="InterPro" id="IPR037066">
    <property type="entry name" value="Plug_dom_sf"/>
</dbReference>
<protein>
    <submittedName>
        <fullName evidence="10">Outer membrane receptor protein involved in Fe transport</fullName>
    </submittedName>
</protein>
<organism evidence="10 11">
    <name type="scientific">Tenacibaculum lutimaris</name>
    <dbReference type="NCBI Taxonomy" id="285258"/>
    <lineage>
        <taxon>Bacteria</taxon>
        <taxon>Pseudomonadati</taxon>
        <taxon>Bacteroidota</taxon>
        <taxon>Flavobacteriia</taxon>
        <taxon>Flavobacteriales</taxon>
        <taxon>Flavobacteriaceae</taxon>
        <taxon>Tenacibaculum</taxon>
    </lineage>
</organism>
<keyword evidence="11" id="KW-1185">Reference proteome</keyword>
<keyword evidence="4 7" id="KW-0812">Transmembrane</keyword>
<evidence type="ECO:0000313" key="11">
    <source>
        <dbReference type="Proteomes" id="UP000285780"/>
    </source>
</evidence>
<evidence type="ECO:0000256" key="4">
    <source>
        <dbReference type="ARBA" id="ARBA00022692"/>
    </source>
</evidence>
<reference evidence="10 11" key="1">
    <citation type="submission" date="2018-09" db="EMBL/GenBank/DDBJ databases">
        <title>Genomic Encyclopedia of Archaeal and Bacterial Type Strains, Phase II (KMG-II): from individual species to whole genera.</title>
        <authorList>
            <person name="Goeker M."/>
        </authorList>
    </citation>
    <scope>NUCLEOTIDE SEQUENCE [LARGE SCALE GENOMIC DNA]</scope>
    <source>
        <strain evidence="10 11">DSM 16505</strain>
    </source>
</reference>
<evidence type="ECO:0000256" key="6">
    <source>
        <dbReference type="ARBA" id="ARBA00023237"/>
    </source>
</evidence>
<evidence type="ECO:0000256" key="3">
    <source>
        <dbReference type="ARBA" id="ARBA00022452"/>
    </source>
</evidence>
<dbReference type="Gene3D" id="3.55.50.30">
    <property type="match status" value="1"/>
</dbReference>